<dbReference type="PANTHER" id="PTHR21700">
    <property type="entry name" value="TRANSTHYRETIN-LIKE FAMILY PROTEIN-RELATED"/>
    <property type="match status" value="1"/>
</dbReference>
<dbReference type="GO" id="GO:0005576">
    <property type="term" value="C:extracellular region"/>
    <property type="evidence" value="ECO:0007669"/>
    <property type="project" value="UniProtKB-SubCell"/>
</dbReference>
<evidence type="ECO:0000256" key="2">
    <source>
        <dbReference type="ARBA" id="ARBA00010112"/>
    </source>
</evidence>
<feature type="non-terminal residue" evidence="5">
    <location>
        <position position="1"/>
    </location>
</feature>
<dbReference type="InterPro" id="IPR038479">
    <property type="entry name" value="Transthyretin-like_sf"/>
</dbReference>
<sequence length="204" mass="23555">IKRSFCAADSSPKMISPLFYLVFFFGFFAPVDSWQRVARYVVVKGRFGCMDHSNKWIPLPGTAELWEEDENPPFYDPHDFLLEDRLDSEGRFELEGEQIEFTEVPRFFIGFWVKCQVQDKCADQLIRRHCSVKNDQGKYPLAVMVNHLFEWSPTNQLKSRYELDCALGAGNIAGLSCAGSLCGAERCNQIVKFKHPLSRSTYRY</sequence>
<name>A0AAV5VJE6_9BILA</name>
<reference evidence="5" key="1">
    <citation type="submission" date="2023-10" db="EMBL/GenBank/DDBJ databases">
        <title>Genome assembly of Pristionchus species.</title>
        <authorList>
            <person name="Yoshida K."/>
            <person name="Sommer R.J."/>
        </authorList>
    </citation>
    <scope>NUCLEOTIDE SEQUENCE</scope>
    <source>
        <strain evidence="5">RS5133</strain>
    </source>
</reference>
<protein>
    <submittedName>
        <fullName evidence="5">Uncharacterized protein</fullName>
    </submittedName>
</protein>
<keyword evidence="6" id="KW-1185">Reference proteome</keyword>
<gene>
    <name evidence="5" type="ORF">PFISCL1PPCAC_9201</name>
</gene>
<evidence type="ECO:0000256" key="3">
    <source>
        <dbReference type="ARBA" id="ARBA00022525"/>
    </source>
</evidence>
<comment type="subcellular location">
    <subcellularLocation>
        <location evidence="1">Secreted</location>
    </subcellularLocation>
</comment>
<dbReference type="InterPro" id="IPR001534">
    <property type="entry name" value="Transthyretin-like"/>
</dbReference>
<keyword evidence="4" id="KW-0732">Signal</keyword>
<dbReference type="EMBL" id="BTSY01000003">
    <property type="protein sequence ID" value="GMT17904.1"/>
    <property type="molecule type" value="Genomic_DNA"/>
</dbReference>
<evidence type="ECO:0000313" key="6">
    <source>
        <dbReference type="Proteomes" id="UP001432322"/>
    </source>
</evidence>
<comment type="caution">
    <text evidence="5">The sequence shown here is derived from an EMBL/GenBank/DDBJ whole genome shotgun (WGS) entry which is preliminary data.</text>
</comment>
<organism evidence="5 6">
    <name type="scientific">Pristionchus fissidentatus</name>
    <dbReference type="NCBI Taxonomy" id="1538716"/>
    <lineage>
        <taxon>Eukaryota</taxon>
        <taxon>Metazoa</taxon>
        <taxon>Ecdysozoa</taxon>
        <taxon>Nematoda</taxon>
        <taxon>Chromadorea</taxon>
        <taxon>Rhabditida</taxon>
        <taxon>Rhabditina</taxon>
        <taxon>Diplogasteromorpha</taxon>
        <taxon>Diplogasteroidea</taxon>
        <taxon>Neodiplogasteridae</taxon>
        <taxon>Pristionchus</taxon>
    </lineage>
</organism>
<evidence type="ECO:0000256" key="1">
    <source>
        <dbReference type="ARBA" id="ARBA00004613"/>
    </source>
</evidence>
<dbReference type="Proteomes" id="UP001432322">
    <property type="component" value="Unassembled WGS sequence"/>
</dbReference>
<comment type="similarity">
    <text evidence="2">Belongs to the nematode transthyretin-like family.</text>
</comment>
<proteinExistence type="inferred from homology"/>
<dbReference type="GO" id="GO:0009986">
    <property type="term" value="C:cell surface"/>
    <property type="evidence" value="ECO:0007669"/>
    <property type="project" value="InterPro"/>
</dbReference>
<dbReference type="Gene3D" id="2.60.40.3330">
    <property type="match status" value="1"/>
</dbReference>
<keyword evidence="3" id="KW-0964">Secreted</keyword>
<dbReference type="PANTHER" id="PTHR21700:SF3">
    <property type="entry name" value="TRANSTHYRETIN-LIKE PROTEIN 5"/>
    <property type="match status" value="1"/>
</dbReference>
<dbReference type="AlphaFoldDB" id="A0AAV5VJE6"/>
<evidence type="ECO:0000313" key="5">
    <source>
        <dbReference type="EMBL" id="GMT17904.1"/>
    </source>
</evidence>
<evidence type="ECO:0000256" key="4">
    <source>
        <dbReference type="ARBA" id="ARBA00022729"/>
    </source>
</evidence>
<accession>A0AAV5VJE6</accession>